<sequence>MEDNGIELLVLLDISGLEDKQRFEKHLKREGFKTVEGEDFVYTAKSSTTTFSTKAYILEVFKEGLRKQEFKGSANMVFLLNETPYPAYYFDKNTNEFELVKE</sequence>
<dbReference type="AlphaFoldDB" id="A0A5R8Y6F2"/>
<accession>A0A5R8Y6F2</accession>
<dbReference type="RefSeq" id="WP_138151484.1">
    <property type="nucleotide sequence ID" value="NZ_CBDDKQ010000002.1"/>
</dbReference>
<organism evidence="1 2">
    <name type="scientific">Arcobacter arenosus</name>
    <dbReference type="NCBI Taxonomy" id="2576037"/>
    <lineage>
        <taxon>Bacteria</taxon>
        <taxon>Pseudomonadati</taxon>
        <taxon>Campylobacterota</taxon>
        <taxon>Epsilonproteobacteria</taxon>
        <taxon>Campylobacterales</taxon>
        <taxon>Arcobacteraceae</taxon>
        <taxon>Arcobacter</taxon>
    </lineage>
</organism>
<evidence type="ECO:0000313" key="1">
    <source>
        <dbReference type="EMBL" id="TLP41082.1"/>
    </source>
</evidence>
<proteinExistence type="predicted"/>
<dbReference type="Proteomes" id="UP000308901">
    <property type="component" value="Unassembled WGS sequence"/>
</dbReference>
<dbReference type="EMBL" id="VANU01000001">
    <property type="protein sequence ID" value="TLP41082.1"/>
    <property type="molecule type" value="Genomic_DNA"/>
</dbReference>
<dbReference type="OrthoDB" id="5347455at2"/>
<protein>
    <submittedName>
        <fullName evidence="1">Uncharacterized protein</fullName>
    </submittedName>
</protein>
<name>A0A5R8Y6F2_9BACT</name>
<evidence type="ECO:0000313" key="2">
    <source>
        <dbReference type="Proteomes" id="UP000308901"/>
    </source>
</evidence>
<gene>
    <name evidence="1" type="ORF">FDK22_03410</name>
</gene>
<keyword evidence="2" id="KW-1185">Reference proteome</keyword>
<comment type="caution">
    <text evidence="1">The sequence shown here is derived from an EMBL/GenBank/DDBJ whole genome shotgun (WGS) entry which is preliminary data.</text>
</comment>
<reference evidence="1 2" key="1">
    <citation type="submission" date="2019-05" db="EMBL/GenBank/DDBJ databases">
        <title>Arcobacter sp. nov., isolated from sea sediment.</title>
        <authorList>
            <person name="Kim W."/>
        </authorList>
    </citation>
    <scope>NUCLEOTIDE SEQUENCE [LARGE SCALE GENOMIC DNA]</scope>
    <source>
        <strain evidence="1 2">CAU 1517</strain>
    </source>
</reference>